<protein>
    <submittedName>
        <fullName evidence="1">Uncharacterized protein</fullName>
    </submittedName>
</protein>
<reference evidence="1" key="1">
    <citation type="submission" date="2022-11" db="EMBL/GenBank/DDBJ databases">
        <authorList>
            <person name="Petersen C."/>
        </authorList>
    </citation>
    <scope>NUCLEOTIDE SEQUENCE</scope>
    <source>
        <strain evidence="1">IBT 22155</strain>
    </source>
</reference>
<proteinExistence type="predicted"/>
<gene>
    <name evidence="1" type="ORF">N7515_001525</name>
</gene>
<organism evidence="1 2">
    <name type="scientific">Penicillium bovifimosum</name>
    <dbReference type="NCBI Taxonomy" id="126998"/>
    <lineage>
        <taxon>Eukaryota</taxon>
        <taxon>Fungi</taxon>
        <taxon>Dikarya</taxon>
        <taxon>Ascomycota</taxon>
        <taxon>Pezizomycotina</taxon>
        <taxon>Eurotiomycetes</taxon>
        <taxon>Eurotiomycetidae</taxon>
        <taxon>Eurotiales</taxon>
        <taxon>Aspergillaceae</taxon>
        <taxon>Penicillium</taxon>
    </lineage>
</organism>
<name>A0A9W9HA47_9EURO</name>
<dbReference type="RefSeq" id="XP_056524382.1">
    <property type="nucleotide sequence ID" value="XM_056662269.1"/>
</dbReference>
<dbReference type="OrthoDB" id="4440408at2759"/>
<comment type="caution">
    <text evidence="1">The sequence shown here is derived from an EMBL/GenBank/DDBJ whole genome shotgun (WGS) entry which is preliminary data.</text>
</comment>
<evidence type="ECO:0000313" key="1">
    <source>
        <dbReference type="EMBL" id="KAJ5142738.1"/>
    </source>
</evidence>
<dbReference type="AlphaFoldDB" id="A0A9W9HA47"/>
<dbReference type="GeneID" id="81401439"/>
<accession>A0A9W9HA47</accession>
<keyword evidence="2" id="KW-1185">Reference proteome</keyword>
<dbReference type="Proteomes" id="UP001149079">
    <property type="component" value="Unassembled WGS sequence"/>
</dbReference>
<reference evidence="1" key="2">
    <citation type="journal article" date="2023" name="IMA Fungus">
        <title>Comparative genomic study of the Penicillium genus elucidates a diverse pangenome and 15 lateral gene transfer events.</title>
        <authorList>
            <person name="Petersen C."/>
            <person name="Sorensen T."/>
            <person name="Nielsen M.R."/>
            <person name="Sondergaard T.E."/>
            <person name="Sorensen J.L."/>
            <person name="Fitzpatrick D.A."/>
            <person name="Frisvad J.C."/>
            <person name="Nielsen K.L."/>
        </authorList>
    </citation>
    <scope>NUCLEOTIDE SEQUENCE</scope>
    <source>
        <strain evidence="1">IBT 22155</strain>
    </source>
</reference>
<dbReference type="EMBL" id="JAPQKL010000002">
    <property type="protein sequence ID" value="KAJ5142738.1"/>
    <property type="molecule type" value="Genomic_DNA"/>
</dbReference>
<evidence type="ECO:0000313" key="2">
    <source>
        <dbReference type="Proteomes" id="UP001149079"/>
    </source>
</evidence>
<sequence>MGSQTHFQRVIKDDKNHLAHFKQKRDEEPPVKKRPFSALESLLDYIHEATEISGRWVNWQIIRCTRYVCWETDRTKISRWSQSIIETELCLREITQHETYMKECVQIVHADPDKDVKALLPEMIDELIALDHEYMRIERTYDALLAGCPPGPIKGGYLWIRRDPQWYMKTWVSDDGEDEEEAEAEF</sequence>